<protein>
    <submittedName>
        <fullName evidence="1">Uncharacterized protein</fullName>
    </submittedName>
</protein>
<dbReference type="RefSeq" id="WP_143436760.1">
    <property type="nucleotide sequence ID" value="NZ_MTSE01000055.1"/>
</dbReference>
<keyword evidence="2" id="KW-1185">Reference proteome</keyword>
<comment type="caution">
    <text evidence="1">The sequence shown here is derived from an EMBL/GenBank/DDBJ whole genome shotgun (WGS) entry which is preliminary data.</text>
</comment>
<feature type="non-terminal residue" evidence="1">
    <location>
        <position position="198"/>
    </location>
</feature>
<accession>A0A243W594</accession>
<proteinExistence type="predicted"/>
<name>A0A243W594_9BACT</name>
<sequence length="198" mass="22009">MRTLCFPHQTLSLYRTVEDFPVGQFLRYQNYWEQALSGQEPTGEIPAHALAFAVCVAAISGYPVDPLTDTELPILLDLVRSYGVTDALMREELAATRTSSLAELKRHFPLQLAALTADAMTDAHMQRRFLAATEVELVDLATYPAADDTRKAISTIIPIHTAHQVDEHLLDLLQPAPFGSRHGRLAQELRERAVAGLY</sequence>
<reference evidence="1 2" key="1">
    <citation type="submission" date="2017-01" db="EMBL/GenBank/DDBJ databases">
        <title>A new Hymenobacter.</title>
        <authorList>
            <person name="Liang Y."/>
            <person name="Feng F."/>
        </authorList>
    </citation>
    <scope>NUCLEOTIDE SEQUENCE [LARGE SCALE GENOMIC DNA]</scope>
    <source>
        <strain evidence="1">MIMBbqt21</strain>
    </source>
</reference>
<dbReference type="EMBL" id="MTSE01000055">
    <property type="protein sequence ID" value="OUJ68049.1"/>
    <property type="molecule type" value="Genomic_DNA"/>
</dbReference>
<dbReference type="Proteomes" id="UP000194873">
    <property type="component" value="Unassembled WGS sequence"/>
</dbReference>
<evidence type="ECO:0000313" key="1">
    <source>
        <dbReference type="EMBL" id="OUJ68049.1"/>
    </source>
</evidence>
<organism evidence="1 2">
    <name type="scientific">Hymenobacter crusticola</name>
    <dbReference type="NCBI Taxonomy" id="1770526"/>
    <lineage>
        <taxon>Bacteria</taxon>
        <taxon>Pseudomonadati</taxon>
        <taxon>Bacteroidota</taxon>
        <taxon>Cytophagia</taxon>
        <taxon>Cytophagales</taxon>
        <taxon>Hymenobacteraceae</taxon>
        <taxon>Hymenobacter</taxon>
    </lineage>
</organism>
<evidence type="ECO:0000313" key="2">
    <source>
        <dbReference type="Proteomes" id="UP000194873"/>
    </source>
</evidence>
<gene>
    <name evidence="1" type="ORF">BXP70_28170</name>
</gene>
<dbReference type="AlphaFoldDB" id="A0A243W594"/>